<gene>
    <name evidence="6" type="ORF">MICPUCDRAFT_57785</name>
</gene>
<dbReference type="InterPro" id="IPR002937">
    <property type="entry name" value="Amino_oxidase"/>
</dbReference>
<dbReference type="Pfam" id="PF01593">
    <property type="entry name" value="Amino_oxidase"/>
    <property type="match status" value="1"/>
</dbReference>
<dbReference type="InterPro" id="IPR036188">
    <property type="entry name" value="FAD/NAD-bd_sf"/>
</dbReference>
<dbReference type="Gene3D" id="3.50.50.60">
    <property type="entry name" value="FAD/NAD(P)-binding domain"/>
    <property type="match status" value="2"/>
</dbReference>
<comment type="similarity">
    <text evidence="1">Belongs to the flavin monoamine oxidase family.</text>
</comment>
<evidence type="ECO:0000256" key="1">
    <source>
        <dbReference type="ARBA" id="ARBA00005995"/>
    </source>
</evidence>
<name>C1MSQ8_MICPC</name>
<feature type="domain" description="Amine oxidase" evidence="5">
    <location>
        <begin position="208"/>
        <end position="525"/>
    </location>
</feature>
<evidence type="ECO:0000313" key="7">
    <source>
        <dbReference type="Proteomes" id="UP000001876"/>
    </source>
</evidence>
<dbReference type="SUPFAM" id="SSF54373">
    <property type="entry name" value="FAD-linked reductases, C-terminal domain"/>
    <property type="match status" value="1"/>
</dbReference>
<dbReference type="SUPFAM" id="SSF51905">
    <property type="entry name" value="FAD/NAD(P)-binding domain"/>
    <property type="match status" value="1"/>
</dbReference>
<dbReference type="GO" id="GO:0097621">
    <property type="term" value="F:monoamine oxidase activity"/>
    <property type="evidence" value="ECO:0007669"/>
    <property type="project" value="UniProtKB-EC"/>
</dbReference>
<dbReference type="PANTHER" id="PTHR43563:SF14">
    <property type="entry name" value="AMINE OXIDASE"/>
    <property type="match status" value="1"/>
</dbReference>
<evidence type="ECO:0000256" key="4">
    <source>
        <dbReference type="SAM" id="MobiDB-lite"/>
    </source>
</evidence>
<evidence type="ECO:0000256" key="3">
    <source>
        <dbReference type="ARBA" id="ARBA00048448"/>
    </source>
</evidence>
<dbReference type="RefSeq" id="XP_003058368.1">
    <property type="nucleotide sequence ID" value="XM_003058322.1"/>
</dbReference>
<evidence type="ECO:0000259" key="5">
    <source>
        <dbReference type="Pfam" id="PF01593"/>
    </source>
</evidence>
<sequence length="543" mass="58079">MVLSRALGVVPPSPREEEEEDDAPTKPPRSAAAVNPIDRSAEGCDARRRFELSESSTISSVDCSGARVMLCARAVASAHGRASFSSRHHPRAARPPRALSRLSVLAVASCCALRTVVAMAHASSSNAAADVDEEVNVVVVGAGVSGLVAAWKLHDQGLTVSVLEARSRIGGRCFSTPGGADLGASWTWPPHESRVATLAKRLGLKWTAQRLEGGVRLPAAQRVDGGGERLAPCGPGALRMEGGMQEIAHALAEQLPARTIRLGAEVMEIVRAPISEGDGAAGRERVHETRRVRVTALDDHRGRTITMHAQHVVIATPPRIAARMRWDPPLPPRKLRKMIDTPAWAGDWCKIVATFKTPFWIETGDSGVAQMSRDSLFAVTWESHGGESTDEPGVPSLAGVNFGKAACDRLDAYGPHEDPAIGLSNHALKAAVADDLSKVFGVDVISFQLINVYHKSWRNDPRTYDRGDEDPLNPAYAGDPRSGYGDLLLREEVEGGVHFAGTETENAAGHVDGAVMAGERVAEEIRGERAAAKSRRGERGEFK</sequence>
<dbReference type="GeneID" id="9683846"/>
<organism evidence="7">
    <name type="scientific">Micromonas pusilla (strain CCMP1545)</name>
    <name type="common">Picoplanktonic green alga</name>
    <dbReference type="NCBI Taxonomy" id="564608"/>
    <lineage>
        <taxon>Eukaryota</taxon>
        <taxon>Viridiplantae</taxon>
        <taxon>Chlorophyta</taxon>
        <taxon>Mamiellophyceae</taxon>
        <taxon>Mamiellales</taxon>
        <taxon>Mamiellaceae</taxon>
        <taxon>Micromonas</taxon>
    </lineage>
</organism>
<dbReference type="KEGG" id="mpp:MICPUCDRAFT_57785"/>
<dbReference type="Pfam" id="PF13450">
    <property type="entry name" value="NAD_binding_8"/>
    <property type="match status" value="1"/>
</dbReference>
<dbReference type="OMA" id="WAGDWCK"/>
<evidence type="ECO:0000313" key="6">
    <source>
        <dbReference type="EMBL" id="EEH56823.1"/>
    </source>
</evidence>
<feature type="region of interest" description="Disordered" evidence="4">
    <location>
        <begin position="1"/>
        <end position="38"/>
    </location>
</feature>
<dbReference type="PANTHER" id="PTHR43563">
    <property type="entry name" value="AMINE OXIDASE"/>
    <property type="match status" value="1"/>
</dbReference>
<feature type="region of interest" description="Disordered" evidence="4">
    <location>
        <begin position="460"/>
        <end position="479"/>
    </location>
</feature>
<dbReference type="EMBL" id="GG663739">
    <property type="protein sequence ID" value="EEH56823.1"/>
    <property type="molecule type" value="Genomic_DNA"/>
</dbReference>
<dbReference type="STRING" id="564608.C1MSQ8"/>
<keyword evidence="7" id="KW-1185">Reference proteome</keyword>
<dbReference type="Proteomes" id="UP000001876">
    <property type="component" value="Unassembled WGS sequence"/>
</dbReference>
<reference evidence="6 7" key="1">
    <citation type="journal article" date="2009" name="Science">
        <title>Green evolution and dynamic adaptations revealed by genomes of the marine picoeukaryotes Micromonas.</title>
        <authorList>
            <person name="Worden A.Z."/>
            <person name="Lee J.H."/>
            <person name="Mock T."/>
            <person name="Rouze P."/>
            <person name="Simmons M.P."/>
            <person name="Aerts A.L."/>
            <person name="Allen A.E."/>
            <person name="Cuvelier M.L."/>
            <person name="Derelle E."/>
            <person name="Everett M.V."/>
            <person name="Foulon E."/>
            <person name="Grimwood J."/>
            <person name="Gundlach H."/>
            <person name="Henrissat B."/>
            <person name="Napoli C."/>
            <person name="McDonald S.M."/>
            <person name="Parker M.S."/>
            <person name="Rombauts S."/>
            <person name="Salamov A."/>
            <person name="Von Dassow P."/>
            <person name="Badger J.H."/>
            <person name="Coutinho P.M."/>
            <person name="Demir E."/>
            <person name="Dubchak I."/>
            <person name="Gentemann C."/>
            <person name="Eikrem W."/>
            <person name="Gready J.E."/>
            <person name="John U."/>
            <person name="Lanier W."/>
            <person name="Lindquist E.A."/>
            <person name="Lucas S."/>
            <person name="Mayer K.F."/>
            <person name="Moreau H."/>
            <person name="Not F."/>
            <person name="Otillar R."/>
            <person name="Panaud O."/>
            <person name="Pangilinan J."/>
            <person name="Paulsen I."/>
            <person name="Piegu B."/>
            <person name="Poliakov A."/>
            <person name="Robbens S."/>
            <person name="Schmutz J."/>
            <person name="Toulza E."/>
            <person name="Wyss T."/>
            <person name="Zelensky A."/>
            <person name="Zhou K."/>
            <person name="Armbrust E.V."/>
            <person name="Bhattacharya D."/>
            <person name="Goodenough U.W."/>
            <person name="Van de Peer Y."/>
            <person name="Grigoriev I.V."/>
        </authorList>
    </citation>
    <scope>NUCLEOTIDE SEQUENCE [LARGE SCALE GENOMIC DNA]</scope>
    <source>
        <strain evidence="6 7">CCMP1545</strain>
    </source>
</reference>
<evidence type="ECO:0000256" key="2">
    <source>
        <dbReference type="ARBA" id="ARBA00012804"/>
    </source>
</evidence>
<dbReference type="EC" id="1.4.3.4" evidence="2"/>
<dbReference type="AlphaFoldDB" id="C1MSQ8"/>
<protein>
    <recommendedName>
        <fullName evidence="2">monoamine oxidase</fullName>
        <ecNumber evidence="2">1.4.3.4</ecNumber>
    </recommendedName>
</protein>
<proteinExistence type="inferred from homology"/>
<accession>C1MSQ8</accession>
<dbReference type="eggNOG" id="ENOG502SS9S">
    <property type="taxonomic scope" value="Eukaryota"/>
</dbReference>
<dbReference type="OrthoDB" id="567300at2759"/>
<comment type="catalytic activity">
    <reaction evidence="3">
        <text>a secondary aliphatic amine + O2 + H2O = a primary amine + an aldehyde + H2O2</text>
        <dbReference type="Rhea" id="RHEA:26414"/>
        <dbReference type="ChEBI" id="CHEBI:15377"/>
        <dbReference type="ChEBI" id="CHEBI:15379"/>
        <dbReference type="ChEBI" id="CHEBI:16240"/>
        <dbReference type="ChEBI" id="CHEBI:17478"/>
        <dbReference type="ChEBI" id="CHEBI:58855"/>
        <dbReference type="ChEBI" id="CHEBI:65296"/>
        <dbReference type="EC" id="1.4.3.4"/>
    </reaction>
</comment>
<dbReference type="InterPro" id="IPR050703">
    <property type="entry name" value="Flavin_MAO"/>
</dbReference>